<keyword evidence="3" id="KW-1185">Reference proteome</keyword>
<protein>
    <recommendedName>
        <fullName evidence="1">HTH cro/C1-type domain-containing protein</fullName>
    </recommendedName>
</protein>
<accession>A0A120FIQ7</accession>
<dbReference type="SUPFAM" id="SSF47413">
    <property type="entry name" value="lambda repressor-like DNA-binding domains"/>
    <property type="match status" value="1"/>
</dbReference>
<dbReference type="Proteomes" id="UP000068164">
    <property type="component" value="Unassembled WGS sequence"/>
</dbReference>
<evidence type="ECO:0000313" key="2">
    <source>
        <dbReference type="EMBL" id="KWV47901.1"/>
    </source>
</evidence>
<dbReference type="OrthoDB" id="9788479at2"/>
<proteinExistence type="predicted"/>
<evidence type="ECO:0000259" key="1">
    <source>
        <dbReference type="SMART" id="SM00530"/>
    </source>
</evidence>
<dbReference type="InterPro" id="IPR039554">
    <property type="entry name" value="HigA2-like_HTH"/>
</dbReference>
<evidence type="ECO:0000313" key="3">
    <source>
        <dbReference type="Proteomes" id="UP000068164"/>
    </source>
</evidence>
<comment type="caution">
    <text evidence="2">The sequence shown here is derived from an EMBL/GenBank/DDBJ whole genome shotgun (WGS) entry which is preliminary data.</text>
</comment>
<dbReference type="SMART" id="SM00530">
    <property type="entry name" value="HTH_XRE"/>
    <property type="match status" value="1"/>
</dbReference>
<dbReference type="InterPro" id="IPR001387">
    <property type="entry name" value="Cro/C1-type_HTH"/>
</dbReference>
<name>A0A120FIQ7_9HYPH</name>
<dbReference type="InterPro" id="IPR010982">
    <property type="entry name" value="Lambda_DNA-bd_dom_sf"/>
</dbReference>
<dbReference type="AlphaFoldDB" id="A0A120FIQ7"/>
<dbReference type="Gene3D" id="1.10.260.40">
    <property type="entry name" value="lambda repressor-like DNA-binding domains"/>
    <property type="match status" value="1"/>
</dbReference>
<organism evidence="2 3">
    <name type="scientific">Rhizobium altiplani</name>
    <dbReference type="NCBI Taxonomy" id="1864509"/>
    <lineage>
        <taxon>Bacteria</taxon>
        <taxon>Pseudomonadati</taxon>
        <taxon>Pseudomonadota</taxon>
        <taxon>Alphaproteobacteria</taxon>
        <taxon>Hyphomicrobiales</taxon>
        <taxon>Rhizobiaceae</taxon>
        <taxon>Rhizobium/Agrobacterium group</taxon>
        <taxon>Rhizobium</taxon>
    </lineage>
</organism>
<reference evidence="2 3" key="1">
    <citation type="submission" date="2015-11" db="EMBL/GenBank/DDBJ databases">
        <title>Draft Genome Sequence of the Strain BR 10423 (Rhizobium sp.) isolated from nodules of Mimosa pudica.</title>
        <authorList>
            <person name="Barauna A.C."/>
            <person name="Zilli J.E."/>
            <person name="Simoes-Araujo J.L."/>
            <person name="Reis V.M."/>
            <person name="James E.K."/>
            <person name="Reis F.B.Jr."/>
            <person name="Rouws L.F."/>
            <person name="Passos S.R."/>
            <person name="Gois S.R."/>
        </authorList>
    </citation>
    <scope>NUCLEOTIDE SEQUENCE [LARGE SCALE GENOMIC DNA]</scope>
    <source>
        <strain evidence="2 3">BR10423</strain>
    </source>
</reference>
<dbReference type="CDD" id="cd00093">
    <property type="entry name" value="HTH_XRE"/>
    <property type="match status" value="1"/>
</dbReference>
<dbReference type="GO" id="GO:0003677">
    <property type="term" value="F:DNA binding"/>
    <property type="evidence" value="ECO:0007669"/>
    <property type="project" value="InterPro"/>
</dbReference>
<sequence length="104" mass="11671">MGRLVYDNVFESIVDDKDEAADLSFRAALISALVDLIRDRGWKQADAAEALGIPQPRVSELMRGKVHLFSADRLIGYLARLGVRFKPSFEHHRIVCDVEMTEAA</sequence>
<dbReference type="Pfam" id="PF13744">
    <property type="entry name" value="HTH_37"/>
    <property type="match status" value="1"/>
</dbReference>
<gene>
    <name evidence="2" type="ORF">AS026_12540</name>
</gene>
<dbReference type="EMBL" id="LNCD01000101">
    <property type="protein sequence ID" value="KWV47901.1"/>
    <property type="molecule type" value="Genomic_DNA"/>
</dbReference>
<feature type="domain" description="HTH cro/C1-type" evidence="1">
    <location>
        <begin position="32"/>
        <end position="88"/>
    </location>
</feature>